<evidence type="ECO:0000313" key="12">
    <source>
        <dbReference type="Proteomes" id="UP001415857"/>
    </source>
</evidence>
<feature type="transmembrane region" description="Helical" evidence="10">
    <location>
        <begin position="144"/>
        <end position="163"/>
    </location>
</feature>
<dbReference type="GO" id="GO:0034220">
    <property type="term" value="P:monoatomic ion transmembrane transport"/>
    <property type="evidence" value="ECO:0007669"/>
    <property type="project" value="UniProtKB-KW"/>
</dbReference>
<comment type="similarity">
    <text evidence="2">Belongs to the aromatic acid exporter (TC 2.A.85) family.</text>
</comment>
<evidence type="ECO:0000256" key="1">
    <source>
        <dbReference type="ARBA" id="ARBA00004141"/>
    </source>
</evidence>
<keyword evidence="5 10" id="KW-1133">Transmembrane helix</keyword>
<organism evidence="11 12">
    <name type="scientific">Liquidambar formosana</name>
    <name type="common">Formosan gum</name>
    <dbReference type="NCBI Taxonomy" id="63359"/>
    <lineage>
        <taxon>Eukaryota</taxon>
        <taxon>Viridiplantae</taxon>
        <taxon>Streptophyta</taxon>
        <taxon>Embryophyta</taxon>
        <taxon>Tracheophyta</taxon>
        <taxon>Spermatophyta</taxon>
        <taxon>Magnoliopsida</taxon>
        <taxon>eudicotyledons</taxon>
        <taxon>Gunneridae</taxon>
        <taxon>Pentapetalae</taxon>
        <taxon>Saxifragales</taxon>
        <taxon>Altingiaceae</taxon>
        <taxon>Liquidambar</taxon>
    </lineage>
</organism>
<evidence type="ECO:0000256" key="5">
    <source>
        <dbReference type="ARBA" id="ARBA00022989"/>
    </source>
</evidence>
<keyword evidence="3" id="KW-0813">Transport</keyword>
<name>A0AAP0RJH8_LIQFO</name>
<keyword evidence="12" id="KW-1185">Reference proteome</keyword>
<feature type="transmembrane region" description="Helical" evidence="10">
    <location>
        <begin position="89"/>
        <end position="106"/>
    </location>
</feature>
<feature type="transmembrane region" description="Helical" evidence="10">
    <location>
        <begin position="34"/>
        <end position="51"/>
    </location>
</feature>
<evidence type="ECO:0000256" key="9">
    <source>
        <dbReference type="SAM" id="MobiDB-lite"/>
    </source>
</evidence>
<keyword evidence="4 10" id="KW-0812">Transmembrane</keyword>
<dbReference type="PANTHER" id="PTHR31086">
    <property type="entry name" value="ALUMINUM-ACTIVATED MALATE TRANSPORTER 10"/>
    <property type="match status" value="1"/>
</dbReference>
<dbReference type="GO" id="GO:0015743">
    <property type="term" value="P:malate transport"/>
    <property type="evidence" value="ECO:0007669"/>
    <property type="project" value="InterPro"/>
</dbReference>
<dbReference type="GO" id="GO:0016020">
    <property type="term" value="C:membrane"/>
    <property type="evidence" value="ECO:0007669"/>
    <property type="project" value="UniProtKB-SubCell"/>
</dbReference>
<sequence>MEGKEVSGKLEWRINVPDGTSARLVPESGLVRRVWLGFKGLSLSVVSLFYFMRPLYEGVGGNAMWAVMTVVVVFEYTVGASLAKSINRITGTCIAGSLGIGVHWVARQSGDQLEPIILGTSVFLLASAATFSRFIPSVKSRFDYGAVIFILTFSLVSVSGYRIDKLLVMAQQRVSTIIIGTSLCILISMLFCPIWAGDELHLLIHRNLEKLADSLDGCVVDYFKDDETAAVNEEDSSKKLQDYKCVLNSKATEESMANFARWEPAHGDFNFRHPWKQYLKIGASLRSCAYCVETLNGCINSEIQAPNFLKKHLSKVCMKLSSTSSSVLKELAVTMKTLTKSSKIDILVGEMNFAVQEVQHAMKSLHHQLLQPPLPAVEASDDAKGERITKTTIAPLMEVLPLATLVSMLMEISARIEGTVDLVDELAGLAEFKPPTANKKPKQNQPTDNHPPSDNQDHETMKALQKVDLSSL</sequence>
<evidence type="ECO:0000256" key="10">
    <source>
        <dbReference type="SAM" id="Phobius"/>
    </source>
</evidence>
<evidence type="ECO:0000256" key="6">
    <source>
        <dbReference type="ARBA" id="ARBA00023065"/>
    </source>
</evidence>
<keyword evidence="6" id="KW-0406">Ion transport</keyword>
<dbReference type="AlphaFoldDB" id="A0AAP0RJH8"/>
<dbReference type="EMBL" id="JBBPBK010000008">
    <property type="protein sequence ID" value="KAK9279147.1"/>
    <property type="molecule type" value="Genomic_DNA"/>
</dbReference>
<evidence type="ECO:0000256" key="3">
    <source>
        <dbReference type="ARBA" id="ARBA00022448"/>
    </source>
</evidence>
<comment type="caution">
    <text evidence="11">The sequence shown here is derived from an EMBL/GenBank/DDBJ whole genome shotgun (WGS) entry which is preliminary data.</text>
</comment>
<dbReference type="Pfam" id="PF11744">
    <property type="entry name" value="ALMT"/>
    <property type="match status" value="1"/>
</dbReference>
<feature type="transmembrane region" description="Helical" evidence="10">
    <location>
        <begin position="113"/>
        <end position="132"/>
    </location>
</feature>
<evidence type="ECO:0000256" key="7">
    <source>
        <dbReference type="ARBA" id="ARBA00023136"/>
    </source>
</evidence>
<gene>
    <name evidence="11" type="ORF">L1049_012824</name>
</gene>
<comment type="subcellular location">
    <subcellularLocation>
        <location evidence="1">Membrane</location>
        <topology evidence="1">Multi-pass membrane protein</topology>
    </subcellularLocation>
</comment>
<protein>
    <recommendedName>
        <fullName evidence="13">Aluminum-activated malate transporter 10</fullName>
    </recommendedName>
</protein>
<evidence type="ECO:0000256" key="4">
    <source>
        <dbReference type="ARBA" id="ARBA00022692"/>
    </source>
</evidence>
<feature type="compositionally biased region" description="Polar residues" evidence="9">
    <location>
        <begin position="443"/>
        <end position="454"/>
    </location>
</feature>
<evidence type="ECO:0000256" key="2">
    <source>
        <dbReference type="ARBA" id="ARBA00007079"/>
    </source>
</evidence>
<evidence type="ECO:0000256" key="8">
    <source>
        <dbReference type="ARBA" id="ARBA00023303"/>
    </source>
</evidence>
<reference evidence="11 12" key="1">
    <citation type="journal article" date="2024" name="Plant J.">
        <title>Genome sequences and population genomics reveal climatic adaptation and genomic divergence between two closely related sweetgum species.</title>
        <authorList>
            <person name="Xu W.Q."/>
            <person name="Ren C.Q."/>
            <person name="Zhang X.Y."/>
            <person name="Comes H.P."/>
            <person name="Liu X.H."/>
            <person name="Li Y.G."/>
            <person name="Kettle C.J."/>
            <person name="Jalonen R."/>
            <person name="Gaisberger H."/>
            <person name="Ma Y.Z."/>
            <person name="Qiu Y.X."/>
        </authorList>
    </citation>
    <scope>NUCLEOTIDE SEQUENCE [LARGE SCALE GENOMIC DNA]</scope>
    <source>
        <strain evidence="11">Hangzhou</strain>
    </source>
</reference>
<evidence type="ECO:0008006" key="13">
    <source>
        <dbReference type="Google" id="ProtNLM"/>
    </source>
</evidence>
<feature type="transmembrane region" description="Helical" evidence="10">
    <location>
        <begin position="63"/>
        <end position="83"/>
    </location>
</feature>
<proteinExistence type="inferred from homology"/>
<dbReference type="InterPro" id="IPR020966">
    <property type="entry name" value="ALMT"/>
</dbReference>
<feature type="transmembrane region" description="Helical" evidence="10">
    <location>
        <begin position="175"/>
        <end position="196"/>
    </location>
</feature>
<dbReference type="Proteomes" id="UP001415857">
    <property type="component" value="Unassembled WGS sequence"/>
</dbReference>
<keyword evidence="8" id="KW-0407">Ion channel</keyword>
<keyword evidence="7 10" id="KW-0472">Membrane</keyword>
<feature type="region of interest" description="Disordered" evidence="9">
    <location>
        <begin position="433"/>
        <end position="472"/>
    </location>
</feature>
<evidence type="ECO:0000313" key="11">
    <source>
        <dbReference type="EMBL" id="KAK9279147.1"/>
    </source>
</evidence>
<accession>A0AAP0RJH8</accession>